<evidence type="ECO:0000313" key="1">
    <source>
        <dbReference type="Ensembl" id="ENSSTUP00000021631.1"/>
    </source>
</evidence>
<evidence type="ECO:0000313" key="2">
    <source>
        <dbReference type="Proteomes" id="UP000472277"/>
    </source>
</evidence>
<dbReference type="Proteomes" id="UP000472277">
    <property type="component" value="Chromosome 16"/>
</dbReference>
<organism evidence="1 2">
    <name type="scientific">Salmo trutta</name>
    <name type="common">Brown trout</name>
    <dbReference type="NCBI Taxonomy" id="8032"/>
    <lineage>
        <taxon>Eukaryota</taxon>
        <taxon>Metazoa</taxon>
        <taxon>Chordata</taxon>
        <taxon>Craniata</taxon>
        <taxon>Vertebrata</taxon>
        <taxon>Euteleostomi</taxon>
        <taxon>Actinopterygii</taxon>
        <taxon>Neopterygii</taxon>
        <taxon>Teleostei</taxon>
        <taxon>Protacanthopterygii</taxon>
        <taxon>Salmoniformes</taxon>
        <taxon>Salmonidae</taxon>
        <taxon>Salmoninae</taxon>
        <taxon>Salmo</taxon>
    </lineage>
</organism>
<dbReference type="SUPFAM" id="SSF51430">
    <property type="entry name" value="NAD(P)-linked oxidoreductase"/>
    <property type="match status" value="1"/>
</dbReference>
<dbReference type="AlphaFoldDB" id="A0A673XMI6"/>
<reference evidence="1" key="2">
    <citation type="submission" date="2025-09" db="UniProtKB">
        <authorList>
            <consortium name="Ensembl"/>
        </authorList>
    </citation>
    <scope>IDENTIFICATION</scope>
</reference>
<dbReference type="Gene3D" id="3.20.20.100">
    <property type="entry name" value="NADP-dependent oxidoreductase domain"/>
    <property type="match status" value="1"/>
</dbReference>
<dbReference type="InParanoid" id="A0A673XMI6"/>
<dbReference type="Ensembl" id="ENSSTUT00000022727.1">
    <property type="protein sequence ID" value="ENSSTUP00000021631.1"/>
    <property type="gene ID" value="ENSSTUG00000009558.1"/>
</dbReference>
<sequence>GKTLKPDSSVELFYLHAPDHQNPIQDALQACHELHDELGLPNYTASEVAEIVTICKQLDTSHCLSGNTQEACIYTIKHYLWMIHVFYVRYWKECHFQDIELVQKALETVYGSDKQQTMTSAAPTSSGLDGTMILYTMTACVIIEMSSIEQLQRNPFASEGPPDERVVEAFQQV</sequence>
<dbReference type="GeneTree" id="ENSGT00940000158496"/>
<protein>
    <submittedName>
        <fullName evidence="1">Aldo-keto reductase family 7, member A3 (aflatoxin aldehyde reductase)</fullName>
    </submittedName>
</protein>
<name>A0A673XMI6_SALTR</name>
<keyword evidence="2" id="KW-1185">Reference proteome</keyword>
<reference evidence="1" key="1">
    <citation type="submission" date="2025-08" db="UniProtKB">
        <authorList>
            <consortium name="Ensembl"/>
        </authorList>
    </citation>
    <scope>IDENTIFICATION</scope>
</reference>
<accession>A0A673XMI6</accession>
<proteinExistence type="predicted"/>
<dbReference type="InterPro" id="IPR036812">
    <property type="entry name" value="NAD(P)_OxRdtase_dom_sf"/>
</dbReference>